<feature type="domain" description="Cytochrome b561" evidence="12">
    <location>
        <begin position="13"/>
        <end position="216"/>
    </location>
</feature>
<evidence type="ECO:0000256" key="1">
    <source>
        <dbReference type="ARBA" id="ARBA00001970"/>
    </source>
</evidence>
<proteinExistence type="predicted"/>
<gene>
    <name evidence="14" type="primary">LOC107930177</name>
</gene>
<dbReference type="PROSITE" id="PS50939">
    <property type="entry name" value="CYTOCHROME_B561"/>
    <property type="match status" value="1"/>
</dbReference>
<evidence type="ECO:0000256" key="10">
    <source>
        <dbReference type="ARBA" id="ARBA00023136"/>
    </source>
</evidence>
<reference evidence="13" key="1">
    <citation type="journal article" date="2020" name="Nat. Genet.">
        <title>Genomic diversifications of five Gossypium allopolyploid species and their impact on cotton improvement.</title>
        <authorList>
            <person name="Chen Z.J."/>
            <person name="Sreedasyam A."/>
            <person name="Ando A."/>
            <person name="Song Q."/>
            <person name="De Santiago L.M."/>
            <person name="Hulse-Kemp A.M."/>
            <person name="Ding M."/>
            <person name="Ye W."/>
            <person name="Kirkbride R.C."/>
            <person name="Jenkins J."/>
            <person name="Plott C."/>
            <person name="Lovell J."/>
            <person name="Lin Y.M."/>
            <person name="Vaughn R."/>
            <person name="Liu B."/>
            <person name="Simpson S."/>
            <person name="Scheffler B.E."/>
            <person name="Wen L."/>
            <person name="Saski C.A."/>
            <person name="Grover C.E."/>
            <person name="Hu G."/>
            <person name="Conover J.L."/>
            <person name="Carlson J.W."/>
            <person name="Shu S."/>
            <person name="Boston L.B."/>
            <person name="Williams M."/>
            <person name="Peterson D.G."/>
            <person name="McGee K."/>
            <person name="Jones D.C."/>
            <person name="Wendel J.F."/>
            <person name="Stelly D.M."/>
            <person name="Grimwood J."/>
            <person name="Schmutz J."/>
        </authorList>
    </citation>
    <scope>NUCLEOTIDE SEQUENCE [LARGE SCALE GENOMIC DNA]</scope>
    <source>
        <strain evidence="13">cv. TM-1</strain>
    </source>
</reference>
<evidence type="ECO:0000313" key="14">
    <source>
        <dbReference type="RefSeq" id="XP_016717249.2"/>
    </source>
</evidence>
<comment type="subcellular location">
    <subcellularLocation>
        <location evidence="2">Membrane</location>
        <topology evidence="2">Multi-pass membrane protein</topology>
    </subcellularLocation>
</comment>
<keyword evidence="10 11" id="KW-0472">Membrane</keyword>
<keyword evidence="3" id="KW-0813">Transport</keyword>
<dbReference type="STRING" id="3635.A0A1U8LVI8"/>
<dbReference type="Proteomes" id="UP000818029">
    <property type="component" value="Chromosome A09"/>
</dbReference>
<evidence type="ECO:0000256" key="7">
    <source>
        <dbReference type="ARBA" id="ARBA00022982"/>
    </source>
</evidence>
<reference evidence="14" key="2">
    <citation type="submission" date="2025-08" db="UniProtKB">
        <authorList>
            <consortium name="RefSeq"/>
        </authorList>
    </citation>
    <scope>IDENTIFICATION</scope>
</reference>
<dbReference type="RefSeq" id="XP_016717249.2">
    <property type="nucleotide sequence ID" value="XM_016861760.2"/>
</dbReference>
<evidence type="ECO:0000256" key="11">
    <source>
        <dbReference type="SAM" id="Phobius"/>
    </source>
</evidence>
<evidence type="ECO:0000256" key="6">
    <source>
        <dbReference type="ARBA" id="ARBA00022723"/>
    </source>
</evidence>
<dbReference type="PaxDb" id="3635-A0A1U8LVI8"/>
<protein>
    <submittedName>
        <fullName evidence="14">Transmembrane ascorbate ferrireductase 1</fullName>
    </submittedName>
</protein>
<evidence type="ECO:0000256" key="3">
    <source>
        <dbReference type="ARBA" id="ARBA00022448"/>
    </source>
</evidence>
<evidence type="ECO:0000256" key="8">
    <source>
        <dbReference type="ARBA" id="ARBA00022989"/>
    </source>
</evidence>
<comment type="cofactor">
    <cofactor evidence="1">
        <name>heme b</name>
        <dbReference type="ChEBI" id="CHEBI:60344"/>
    </cofactor>
</comment>
<dbReference type="GO" id="GO:0016491">
    <property type="term" value="F:oxidoreductase activity"/>
    <property type="evidence" value="ECO:0000318"/>
    <property type="project" value="GO_Central"/>
</dbReference>
<dbReference type="SMART" id="SM00665">
    <property type="entry name" value="B561"/>
    <property type="match status" value="1"/>
</dbReference>
<organism evidence="13 14">
    <name type="scientific">Gossypium hirsutum</name>
    <name type="common">Upland cotton</name>
    <name type="synonym">Gossypium mexicanum</name>
    <dbReference type="NCBI Taxonomy" id="3635"/>
    <lineage>
        <taxon>Eukaryota</taxon>
        <taxon>Viridiplantae</taxon>
        <taxon>Streptophyta</taxon>
        <taxon>Embryophyta</taxon>
        <taxon>Tracheophyta</taxon>
        <taxon>Spermatophyta</taxon>
        <taxon>Magnoliopsida</taxon>
        <taxon>eudicotyledons</taxon>
        <taxon>Gunneridae</taxon>
        <taxon>Pentapetalae</taxon>
        <taxon>rosids</taxon>
        <taxon>malvids</taxon>
        <taxon>Malvales</taxon>
        <taxon>Malvaceae</taxon>
        <taxon>Malvoideae</taxon>
        <taxon>Gossypium</taxon>
    </lineage>
</organism>
<dbReference type="InterPro" id="IPR006593">
    <property type="entry name" value="Cyt_b561/ferric_Rdtase_TM"/>
</dbReference>
<dbReference type="AlphaFoldDB" id="A0A1U8LVI8"/>
<evidence type="ECO:0000256" key="4">
    <source>
        <dbReference type="ARBA" id="ARBA00022617"/>
    </source>
</evidence>
<dbReference type="GO" id="GO:0016020">
    <property type="term" value="C:membrane"/>
    <property type="evidence" value="ECO:0007669"/>
    <property type="project" value="UniProtKB-SubCell"/>
</dbReference>
<feature type="transmembrane region" description="Helical" evidence="11">
    <location>
        <begin position="81"/>
        <end position="102"/>
    </location>
</feature>
<feature type="transmembrane region" description="Helical" evidence="11">
    <location>
        <begin position="12"/>
        <end position="33"/>
    </location>
</feature>
<feature type="transmembrane region" description="Helical" evidence="11">
    <location>
        <begin position="195"/>
        <end position="216"/>
    </location>
</feature>
<dbReference type="CDD" id="cd08766">
    <property type="entry name" value="Cyt_b561_ACYB-1_like"/>
    <property type="match status" value="1"/>
</dbReference>
<name>A0A1U8LVI8_GOSHI</name>
<sequence>MGIEVKSWELAFVPHALASAGAVMVLVWCIYLRGGLAWESSNKSLIFNIHPVLMLIGFIILGGEAIMSYKSLPLRKEVKKVVHLVLHAIALILGIIGIYAAFKYHNESSIANLYSLHSWLGIGIIVLYGIQWIYGFVVFFYPGGAAGLRRESLPWHVVVGLFVYILAVANAAIGFLEKLTFLESSGLAKYGAEAYLVNFTAIVTILYGALVIITVFSKAPQDDDFSYSAI</sequence>
<evidence type="ECO:0000259" key="12">
    <source>
        <dbReference type="PROSITE" id="PS50939"/>
    </source>
</evidence>
<dbReference type="InterPro" id="IPR043205">
    <property type="entry name" value="CYB561/CYBRD1-like"/>
</dbReference>
<keyword evidence="9" id="KW-0408">Iron</keyword>
<dbReference type="GO" id="GO:0140571">
    <property type="term" value="F:transmembrane ascorbate ferrireductase activity"/>
    <property type="evidence" value="ECO:0007669"/>
    <property type="project" value="UniProtKB-EC"/>
</dbReference>
<keyword evidence="4" id="KW-0349">Heme</keyword>
<feature type="transmembrane region" description="Helical" evidence="11">
    <location>
        <begin position="45"/>
        <end position="69"/>
    </location>
</feature>
<dbReference type="Gene3D" id="1.20.120.1770">
    <property type="match status" value="1"/>
</dbReference>
<dbReference type="GO" id="GO:0046872">
    <property type="term" value="F:metal ion binding"/>
    <property type="evidence" value="ECO:0007669"/>
    <property type="project" value="UniProtKB-KW"/>
</dbReference>
<feature type="transmembrane region" description="Helical" evidence="11">
    <location>
        <begin position="153"/>
        <end position="175"/>
    </location>
</feature>
<evidence type="ECO:0000256" key="9">
    <source>
        <dbReference type="ARBA" id="ARBA00023004"/>
    </source>
</evidence>
<evidence type="ECO:0000256" key="5">
    <source>
        <dbReference type="ARBA" id="ARBA00022692"/>
    </source>
</evidence>
<evidence type="ECO:0000256" key="2">
    <source>
        <dbReference type="ARBA" id="ARBA00004141"/>
    </source>
</evidence>
<keyword evidence="13" id="KW-1185">Reference proteome</keyword>
<keyword evidence="8 11" id="KW-1133">Transmembrane helix</keyword>
<accession>A0A1U8LVI8</accession>
<keyword evidence="6" id="KW-0479">Metal-binding</keyword>
<dbReference type="PANTHER" id="PTHR10106">
    <property type="entry name" value="CYTOCHROME B561-RELATED"/>
    <property type="match status" value="1"/>
</dbReference>
<dbReference type="PANTHER" id="PTHR10106:SF22">
    <property type="entry name" value="TRANSMEMBRANE ASCORBATE FERRIREDUCTASE 1"/>
    <property type="match status" value="1"/>
</dbReference>
<feature type="transmembrane region" description="Helical" evidence="11">
    <location>
        <begin position="122"/>
        <end position="141"/>
    </location>
</feature>
<dbReference type="GeneID" id="107930177"/>
<dbReference type="KEGG" id="ghi:107930177"/>
<evidence type="ECO:0000313" key="13">
    <source>
        <dbReference type="Proteomes" id="UP000818029"/>
    </source>
</evidence>
<keyword evidence="5 11" id="KW-0812">Transmembrane</keyword>
<dbReference type="Pfam" id="PF03188">
    <property type="entry name" value="Cytochrom_B561"/>
    <property type="match status" value="1"/>
</dbReference>
<keyword evidence="7" id="KW-0249">Electron transport</keyword>